<dbReference type="CDD" id="cd01637">
    <property type="entry name" value="IMPase_like"/>
    <property type="match status" value="1"/>
</dbReference>
<dbReference type="PANTHER" id="PTHR20854">
    <property type="entry name" value="INOSITOL MONOPHOSPHATASE"/>
    <property type="match status" value="1"/>
</dbReference>
<evidence type="ECO:0000256" key="2">
    <source>
        <dbReference type="ARBA" id="ARBA00022842"/>
    </source>
</evidence>
<evidence type="ECO:0000256" key="3">
    <source>
        <dbReference type="PIRSR" id="PIRSR600760-2"/>
    </source>
</evidence>
<dbReference type="Gene3D" id="3.40.190.80">
    <property type="match status" value="1"/>
</dbReference>
<dbReference type="SUPFAM" id="SSF56655">
    <property type="entry name" value="Carbohydrate phosphatase"/>
    <property type="match status" value="1"/>
</dbReference>
<proteinExistence type="predicted"/>
<protein>
    <recommendedName>
        <fullName evidence="6">Inositol monophosphatase</fullName>
    </recommendedName>
</protein>
<feature type="binding site" evidence="3">
    <location>
        <position position="83"/>
    </location>
    <ligand>
        <name>Mg(2+)</name>
        <dbReference type="ChEBI" id="CHEBI:18420"/>
        <label>1</label>
        <note>catalytic</note>
    </ligand>
</feature>
<dbReference type="PANTHER" id="PTHR20854:SF4">
    <property type="entry name" value="INOSITOL-1-MONOPHOSPHATASE-RELATED"/>
    <property type="match status" value="1"/>
</dbReference>
<sequence>MTDYSRELQFAKDLAYEAGKVMVKYLPASIKTVKQNSSPVTEADLIISKLVIASVKKHFPDHAIIDEEIENTISKKEFVWVCDPIDGTIPFAAGVPTSMFSLGLCRNQKPVVAVCYDPYLKKLYFSSQNTGSFVNNRPIKTNENGFEKGEFVLAIPYWFDQFLKTKKFDTNLFFEKLHQKQIVLSLVESCVYSSMMVASGKVLAAVLPSANPWDRAAAKLIVENAGGVNLDEKGSVLTVFGKHGLWIVSNRKVAKNMQQIVKESLLNS</sequence>
<dbReference type="InterPro" id="IPR000760">
    <property type="entry name" value="Inositol_monophosphatase-like"/>
</dbReference>
<dbReference type="GO" id="GO:0046872">
    <property type="term" value="F:metal ion binding"/>
    <property type="evidence" value="ECO:0007669"/>
    <property type="project" value="UniProtKB-KW"/>
</dbReference>
<evidence type="ECO:0000313" key="4">
    <source>
        <dbReference type="EMBL" id="OGK64367.1"/>
    </source>
</evidence>
<dbReference type="PROSITE" id="PS00630">
    <property type="entry name" value="IMP_2"/>
    <property type="match status" value="1"/>
</dbReference>
<feature type="binding site" evidence="3">
    <location>
        <position position="214"/>
    </location>
    <ligand>
        <name>Mg(2+)</name>
        <dbReference type="ChEBI" id="CHEBI:18420"/>
        <label>1</label>
        <note>catalytic</note>
    </ligand>
</feature>
<dbReference type="Proteomes" id="UP000178450">
    <property type="component" value="Unassembled WGS sequence"/>
</dbReference>
<dbReference type="InterPro" id="IPR020550">
    <property type="entry name" value="Inositol_monophosphatase_CS"/>
</dbReference>
<dbReference type="AlphaFoldDB" id="A0A1F7K928"/>
<comment type="cofactor">
    <cofactor evidence="3">
        <name>Mg(2+)</name>
        <dbReference type="ChEBI" id="CHEBI:18420"/>
    </cofactor>
</comment>
<dbReference type="EMBL" id="MGBG01000022">
    <property type="protein sequence ID" value="OGK64367.1"/>
    <property type="molecule type" value="Genomic_DNA"/>
</dbReference>
<gene>
    <name evidence="4" type="ORF">A2209_02525</name>
</gene>
<feature type="binding site" evidence="3">
    <location>
        <position position="86"/>
    </location>
    <ligand>
        <name>Mg(2+)</name>
        <dbReference type="ChEBI" id="CHEBI:18420"/>
        <label>1</label>
        <note>catalytic</note>
    </ligand>
</feature>
<accession>A0A1F7K928</accession>
<evidence type="ECO:0000256" key="1">
    <source>
        <dbReference type="ARBA" id="ARBA00022723"/>
    </source>
</evidence>
<feature type="binding site" evidence="3">
    <location>
        <position position="85"/>
    </location>
    <ligand>
        <name>Mg(2+)</name>
        <dbReference type="ChEBI" id="CHEBI:18420"/>
        <label>1</label>
        <note>catalytic</note>
    </ligand>
</feature>
<evidence type="ECO:0008006" key="6">
    <source>
        <dbReference type="Google" id="ProtNLM"/>
    </source>
</evidence>
<dbReference type="PRINTS" id="PR00377">
    <property type="entry name" value="IMPHPHTASES"/>
</dbReference>
<dbReference type="GO" id="GO:0008934">
    <property type="term" value="F:inositol monophosphate 1-phosphatase activity"/>
    <property type="evidence" value="ECO:0007669"/>
    <property type="project" value="TreeGrafter"/>
</dbReference>
<dbReference type="GO" id="GO:0006020">
    <property type="term" value="P:inositol metabolic process"/>
    <property type="evidence" value="ECO:0007669"/>
    <property type="project" value="TreeGrafter"/>
</dbReference>
<dbReference type="GO" id="GO:0007165">
    <property type="term" value="P:signal transduction"/>
    <property type="evidence" value="ECO:0007669"/>
    <property type="project" value="TreeGrafter"/>
</dbReference>
<evidence type="ECO:0000313" key="5">
    <source>
        <dbReference type="Proteomes" id="UP000178450"/>
    </source>
</evidence>
<dbReference type="Gene3D" id="3.30.540.10">
    <property type="entry name" value="Fructose-1,6-Bisphosphatase, subunit A, domain 1"/>
    <property type="match status" value="1"/>
</dbReference>
<organism evidence="4 5">
    <name type="scientific">Candidatus Roizmanbacteria bacterium RIFOXYA1_FULL_41_12</name>
    <dbReference type="NCBI Taxonomy" id="1802082"/>
    <lineage>
        <taxon>Bacteria</taxon>
        <taxon>Candidatus Roizmaniibacteriota</taxon>
    </lineage>
</organism>
<feature type="binding site" evidence="3">
    <location>
        <position position="67"/>
    </location>
    <ligand>
        <name>Mg(2+)</name>
        <dbReference type="ChEBI" id="CHEBI:18420"/>
        <label>1</label>
        <note>catalytic</note>
    </ligand>
</feature>
<keyword evidence="1 3" id="KW-0479">Metal-binding</keyword>
<comment type="caution">
    <text evidence="4">The sequence shown here is derived from an EMBL/GenBank/DDBJ whole genome shotgun (WGS) entry which is preliminary data.</text>
</comment>
<dbReference type="Pfam" id="PF00459">
    <property type="entry name" value="Inositol_P"/>
    <property type="match status" value="1"/>
</dbReference>
<dbReference type="GO" id="GO:0046854">
    <property type="term" value="P:phosphatidylinositol phosphate biosynthetic process"/>
    <property type="evidence" value="ECO:0007669"/>
    <property type="project" value="InterPro"/>
</dbReference>
<reference evidence="4 5" key="1">
    <citation type="journal article" date="2016" name="Nat. Commun.">
        <title>Thousands of microbial genomes shed light on interconnected biogeochemical processes in an aquifer system.</title>
        <authorList>
            <person name="Anantharaman K."/>
            <person name="Brown C.T."/>
            <person name="Hug L.A."/>
            <person name="Sharon I."/>
            <person name="Castelle C.J."/>
            <person name="Probst A.J."/>
            <person name="Thomas B.C."/>
            <person name="Singh A."/>
            <person name="Wilkins M.J."/>
            <person name="Karaoz U."/>
            <person name="Brodie E.L."/>
            <person name="Williams K.H."/>
            <person name="Hubbard S.S."/>
            <person name="Banfield J.F."/>
        </authorList>
    </citation>
    <scope>NUCLEOTIDE SEQUENCE [LARGE SCALE GENOMIC DNA]</scope>
</reference>
<name>A0A1F7K928_9BACT</name>
<keyword evidence="2 3" id="KW-0460">Magnesium</keyword>